<organism evidence="7 8">
    <name type="scientific">Arthrobacter horti</name>
    <dbReference type="NCBI Taxonomy" id="3068273"/>
    <lineage>
        <taxon>Bacteria</taxon>
        <taxon>Bacillati</taxon>
        <taxon>Actinomycetota</taxon>
        <taxon>Actinomycetes</taxon>
        <taxon>Micrococcales</taxon>
        <taxon>Micrococcaceae</taxon>
        <taxon>Arthrobacter</taxon>
    </lineage>
</organism>
<keyword evidence="8" id="KW-1185">Reference proteome</keyword>
<feature type="transmembrane region" description="Helical" evidence="6">
    <location>
        <begin position="170"/>
        <end position="190"/>
    </location>
</feature>
<accession>A0ABT9ILY3</accession>
<evidence type="ECO:0000256" key="5">
    <source>
        <dbReference type="ARBA" id="ARBA00023136"/>
    </source>
</evidence>
<dbReference type="RefSeq" id="WP_305995635.1">
    <property type="nucleotide sequence ID" value="NZ_JAVALS010000002.1"/>
</dbReference>
<dbReference type="PANTHER" id="PTHR31885:SF6">
    <property type="entry name" value="GH04784P"/>
    <property type="match status" value="1"/>
</dbReference>
<feature type="transmembrane region" description="Helical" evidence="6">
    <location>
        <begin position="146"/>
        <end position="163"/>
    </location>
</feature>
<evidence type="ECO:0000256" key="6">
    <source>
        <dbReference type="SAM" id="Phobius"/>
    </source>
</evidence>
<protein>
    <submittedName>
        <fullName evidence="7">Lysoplasmalogenase</fullName>
    </submittedName>
</protein>
<evidence type="ECO:0000313" key="8">
    <source>
        <dbReference type="Proteomes" id="UP001232725"/>
    </source>
</evidence>
<evidence type="ECO:0000256" key="3">
    <source>
        <dbReference type="ARBA" id="ARBA00022692"/>
    </source>
</evidence>
<comment type="caution">
    <text evidence="7">The sequence shown here is derived from an EMBL/GenBank/DDBJ whole genome shotgun (WGS) entry which is preliminary data.</text>
</comment>
<dbReference type="Proteomes" id="UP001232725">
    <property type="component" value="Unassembled WGS sequence"/>
</dbReference>
<name>A0ABT9ILY3_9MICC</name>
<comment type="similarity">
    <text evidence="2">Belongs to the TMEM86 family.</text>
</comment>
<feature type="transmembrane region" description="Helical" evidence="6">
    <location>
        <begin position="202"/>
        <end position="222"/>
    </location>
</feature>
<evidence type="ECO:0000313" key="7">
    <source>
        <dbReference type="EMBL" id="MDP5226593.1"/>
    </source>
</evidence>
<evidence type="ECO:0000256" key="2">
    <source>
        <dbReference type="ARBA" id="ARBA00007375"/>
    </source>
</evidence>
<sequence>MQRRPGIAWSFAPYVLASVIHVAANALHSPWAVPTKALLMPLLALPVLLSLKRPTGPTTTAAARPPLPALLLVALAFSWLGDEAGLFFPFAPELPLMLGFFGIAHLAYIALFLLRLKVRRLPLWTVAYAAWWVAMILVLGPHTGSLLAAVGAYGVVLAGTAATSARCGAVVAWGGAFFLCSDSILAFRLFLAEAMPDWTGPAVMVTYTLGQGLIVAGAVRALRSAGVLTPGSAGRGQRTDEFRDVA</sequence>
<keyword evidence="4 6" id="KW-1133">Transmembrane helix</keyword>
<feature type="transmembrane region" description="Helical" evidence="6">
    <location>
        <begin position="33"/>
        <end position="51"/>
    </location>
</feature>
<keyword evidence="3 6" id="KW-0812">Transmembrane</keyword>
<reference evidence="7 8" key="1">
    <citation type="submission" date="2023-08" db="EMBL/GenBank/DDBJ databases">
        <title>Arthrobacter horti sp. nov., isolated from forest soil.</title>
        <authorList>
            <person name="Park M."/>
        </authorList>
    </citation>
    <scope>NUCLEOTIDE SEQUENCE [LARGE SCALE GENOMIC DNA]</scope>
    <source>
        <strain evidence="7 8">YJM1</strain>
    </source>
</reference>
<evidence type="ECO:0000256" key="4">
    <source>
        <dbReference type="ARBA" id="ARBA00022989"/>
    </source>
</evidence>
<feature type="transmembrane region" description="Helical" evidence="6">
    <location>
        <begin position="63"/>
        <end position="81"/>
    </location>
</feature>
<feature type="transmembrane region" description="Helical" evidence="6">
    <location>
        <begin position="121"/>
        <end position="140"/>
    </location>
</feature>
<gene>
    <name evidence="7" type="ORF">Q9R02_05425</name>
</gene>
<comment type="subcellular location">
    <subcellularLocation>
        <location evidence="1">Membrane</location>
        <topology evidence="1">Multi-pass membrane protein</topology>
    </subcellularLocation>
</comment>
<dbReference type="EMBL" id="JAVALS010000002">
    <property type="protein sequence ID" value="MDP5226593.1"/>
    <property type="molecule type" value="Genomic_DNA"/>
</dbReference>
<dbReference type="Pfam" id="PF07947">
    <property type="entry name" value="YhhN"/>
    <property type="match status" value="1"/>
</dbReference>
<dbReference type="InterPro" id="IPR012506">
    <property type="entry name" value="TMEM86B-like"/>
</dbReference>
<evidence type="ECO:0000256" key="1">
    <source>
        <dbReference type="ARBA" id="ARBA00004141"/>
    </source>
</evidence>
<feature type="transmembrane region" description="Helical" evidence="6">
    <location>
        <begin position="7"/>
        <end position="27"/>
    </location>
</feature>
<proteinExistence type="inferred from homology"/>
<dbReference type="PANTHER" id="PTHR31885">
    <property type="entry name" value="GH04784P"/>
    <property type="match status" value="1"/>
</dbReference>
<keyword evidence="5 6" id="KW-0472">Membrane</keyword>
<feature type="transmembrane region" description="Helical" evidence="6">
    <location>
        <begin position="96"/>
        <end position="114"/>
    </location>
</feature>